<evidence type="ECO:0000259" key="11">
    <source>
        <dbReference type="PROSITE" id="PS50089"/>
    </source>
</evidence>
<dbReference type="Pfam" id="PF13639">
    <property type="entry name" value="zf-RING_2"/>
    <property type="match status" value="1"/>
</dbReference>
<name>S7RFN6_GLOTA</name>
<dbReference type="GeneID" id="19299448"/>
<dbReference type="PROSITE" id="PS00518">
    <property type="entry name" value="ZF_RING_1"/>
    <property type="match status" value="1"/>
</dbReference>
<keyword evidence="5 9" id="KW-0863">Zinc-finger</keyword>
<sequence>MQSSKRVRLDDSRSPSVEEIPRPPSSHVVSDEGDAEGEQCSICLQRLEDRTVIPTCSHEFCFECLLVWAEQSRRCPLCQQPVGDYVIHKIRSKYDYQKHFLPPLRSASP</sequence>
<keyword evidence="8" id="KW-0804">Transcription</keyword>
<feature type="region of interest" description="Disordered" evidence="10">
    <location>
        <begin position="1"/>
        <end position="35"/>
    </location>
</feature>
<dbReference type="OrthoDB" id="21204at2759"/>
<evidence type="ECO:0000256" key="9">
    <source>
        <dbReference type="PROSITE-ProRule" id="PRU00175"/>
    </source>
</evidence>
<dbReference type="OMA" id="PAYVTYC"/>
<dbReference type="PANTHER" id="PTHR46077">
    <property type="entry name" value="E3 UBIQUITIN-PROTEIN LIGASE TOPORS"/>
    <property type="match status" value="1"/>
</dbReference>
<dbReference type="EMBL" id="KB469306">
    <property type="protein sequence ID" value="EPQ52985.1"/>
    <property type="molecule type" value="Genomic_DNA"/>
</dbReference>
<keyword evidence="13" id="KW-1185">Reference proteome</keyword>
<evidence type="ECO:0000256" key="7">
    <source>
        <dbReference type="ARBA" id="ARBA00023015"/>
    </source>
</evidence>
<dbReference type="HOGENOM" id="CLU_2190171_0_0_1"/>
<dbReference type="EC" id="2.3.2.27" evidence="2"/>
<feature type="domain" description="RING-type" evidence="11">
    <location>
        <begin position="40"/>
        <end position="79"/>
    </location>
</feature>
<evidence type="ECO:0000256" key="5">
    <source>
        <dbReference type="ARBA" id="ARBA00022771"/>
    </source>
</evidence>
<gene>
    <name evidence="12" type="ORF">GLOTRDRAFT_111805</name>
</gene>
<evidence type="ECO:0000256" key="1">
    <source>
        <dbReference type="ARBA" id="ARBA00000900"/>
    </source>
</evidence>
<dbReference type="GO" id="GO:0000209">
    <property type="term" value="P:protein polyubiquitination"/>
    <property type="evidence" value="ECO:0007669"/>
    <property type="project" value="TreeGrafter"/>
</dbReference>
<evidence type="ECO:0000256" key="3">
    <source>
        <dbReference type="ARBA" id="ARBA00022679"/>
    </source>
</evidence>
<evidence type="ECO:0000256" key="8">
    <source>
        <dbReference type="ARBA" id="ARBA00023163"/>
    </source>
</evidence>
<dbReference type="Gene3D" id="3.30.40.10">
    <property type="entry name" value="Zinc/RING finger domain, C3HC4 (zinc finger)"/>
    <property type="match status" value="1"/>
</dbReference>
<dbReference type="STRING" id="670483.S7RFN6"/>
<comment type="catalytic activity">
    <reaction evidence="1">
        <text>S-ubiquitinyl-[E2 ubiquitin-conjugating enzyme]-L-cysteine + [acceptor protein]-L-lysine = [E2 ubiquitin-conjugating enzyme]-L-cysteine + N(6)-ubiquitinyl-[acceptor protein]-L-lysine.</text>
        <dbReference type="EC" id="2.3.2.27"/>
    </reaction>
</comment>
<dbReference type="AlphaFoldDB" id="S7RFN6"/>
<dbReference type="eggNOG" id="KOG0800">
    <property type="taxonomic scope" value="Eukaryota"/>
</dbReference>
<reference evidence="12 13" key="1">
    <citation type="journal article" date="2012" name="Science">
        <title>The Paleozoic origin of enzymatic lignin decomposition reconstructed from 31 fungal genomes.</title>
        <authorList>
            <person name="Floudas D."/>
            <person name="Binder M."/>
            <person name="Riley R."/>
            <person name="Barry K."/>
            <person name="Blanchette R.A."/>
            <person name="Henrissat B."/>
            <person name="Martinez A.T."/>
            <person name="Otillar R."/>
            <person name="Spatafora J.W."/>
            <person name="Yadav J.S."/>
            <person name="Aerts A."/>
            <person name="Benoit I."/>
            <person name="Boyd A."/>
            <person name="Carlson A."/>
            <person name="Copeland A."/>
            <person name="Coutinho P.M."/>
            <person name="de Vries R.P."/>
            <person name="Ferreira P."/>
            <person name="Findley K."/>
            <person name="Foster B."/>
            <person name="Gaskell J."/>
            <person name="Glotzer D."/>
            <person name="Gorecki P."/>
            <person name="Heitman J."/>
            <person name="Hesse C."/>
            <person name="Hori C."/>
            <person name="Igarashi K."/>
            <person name="Jurgens J.A."/>
            <person name="Kallen N."/>
            <person name="Kersten P."/>
            <person name="Kohler A."/>
            <person name="Kuees U."/>
            <person name="Kumar T.K.A."/>
            <person name="Kuo A."/>
            <person name="LaButti K."/>
            <person name="Larrondo L.F."/>
            <person name="Lindquist E."/>
            <person name="Ling A."/>
            <person name="Lombard V."/>
            <person name="Lucas S."/>
            <person name="Lundell T."/>
            <person name="Martin R."/>
            <person name="McLaughlin D.J."/>
            <person name="Morgenstern I."/>
            <person name="Morin E."/>
            <person name="Murat C."/>
            <person name="Nagy L.G."/>
            <person name="Nolan M."/>
            <person name="Ohm R.A."/>
            <person name="Patyshakuliyeva A."/>
            <person name="Rokas A."/>
            <person name="Ruiz-Duenas F.J."/>
            <person name="Sabat G."/>
            <person name="Salamov A."/>
            <person name="Samejima M."/>
            <person name="Schmutz J."/>
            <person name="Slot J.C."/>
            <person name="St John F."/>
            <person name="Stenlid J."/>
            <person name="Sun H."/>
            <person name="Sun S."/>
            <person name="Syed K."/>
            <person name="Tsang A."/>
            <person name="Wiebenga A."/>
            <person name="Young D."/>
            <person name="Pisabarro A."/>
            <person name="Eastwood D.C."/>
            <person name="Martin F."/>
            <person name="Cullen D."/>
            <person name="Grigoriev I.V."/>
            <person name="Hibbett D.S."/>
        </authorList>
    </citation>
    <scope>NUCLEOTIDE SEQUENCE [LARGE SCALE GENOMIC DNA]</scope>
    <source>
        <strain evidence="12 13">ATCC 11539</strain>
    </source>
</reference>
<dbReference type="PROSITE" id="PS50089">
    <property type="entry name" value="ZF_RING_2"/>
    <property type="match status" value="1"/>
</dbReference>
<dbReference type="Proteomes" id="UP000030669">
    <property type="component" value="Unassembled WGS sequence"/>
</dbReference>
<proteinExistence type="predicted"/>
<dbReference type="InterPro" id="IPR013083">
    <property type="entry name" value="Znf_RING/FYVE/PHD"/>
</dbReference>
<dbReference type="SUPFAM" id="SSF57850">
    <property type="entry name" value="RING/U-box"/>
    <property type="match status" value="1"/>
</dbReference>
<accession>S7RFN6</accession>
<keyword evidence="4" id="KW-0479">Metal-binding</keyword>
<dbReference type="InterPro" id="IPR001841">
    <property type="entry name" value="Znf_RING"/>
</dbReference>
<keyword evidence="3" id="KW-0808">Transferase</keyword>
<keyword evidence="6" id="KW-0862">Zinc</keyword>
<dbReference type="KEGG" id="gtr:GLOTRDRAFT_111805"/>
<organism evidence="12 13">
    <name type="scientific">Gloeophyllum trabeum (strain ATCC 11539 / FP-39264 / Madison 617)</name>
    <name type="common">Brown rot fungus</name>
    <dbReference type="NCBI Taxonomy" id="670483"/>
    <lineage>
        <taxon>Eukaryota</taxon>
        <taxon>Fungi</taxon>
        <taxon>Dikarya</taxon>
        <taxon>Basidiomycota</taxon>
        <taxon>Agaricomycotina</taxon>
        <taxon>Agaricomycetes</taxon>
        <taxon>Gloeophyllales</taxon>
        <taxon>Gloeophyllaceae</taxon>
        <taxon>Gloeophyllum</taxon>
    </lineage>
</organism>
<keyword evidence="7" id="KW-0805">Transcription regulation</keyword>
<dbReference type="GO" id="GO:0006513">
    <property type="term" value="P:protein monoubiquitination"/>
    <property type="evidence" value="ECO:0007669"/>
    <property type="project" value="TreeGrafter"/>
</dbReference>
<dbReference type="InterPro" id="IPR017907">
    <property type="entry name" value="Znf_RING_CS"/>
</dbReference>
<feature type="non-terminal residue" evidence="12">
    <location>
        <position position="109"/>
    </location>
</feature>
<evidence type="ECO:0000313" key="12">
    <source>
        <dbReference type="EMBL" id="EPQ52985.1"/>
    </source>
</evidence>
<evidence type="ECO:0000256" key="2">
    <source>
        <dbReference type="ARBA" id="ARBA00012483"/>
    </source>
</evidence>
<dbReference type="RefSeq" id="XP_007868303.1">
    <property type="nucleotide sequence ID" value="XM_007870112.1"/>
</dbReference>
<dbReference type="GO" id="GO:0061630">
    <property type="term" value="F:ubiquitin protein ligase activity"/>
    <property type="evidence" value="ECO:0007669"/>
    <property type="project" value="UniProtKB-EC"/>
</dbReference>
<protein>
    <recommendedName>
        <fullName evidence="2">RING-type E3 ubiquitin transferase</fullName>
        <ecNumber evidence="2">2.3.2.27</ecNumber>
    </recommendedName>
</protein>
<evidence type="ECO:0000256" key="6">
    <source>
        <dbReference type="ARBA" id="ARBA00022833"/>
    </source>
</evidence>
<evidence type="ECO:0000256" key="10">
    <source>
        <dbReference type="SAM" id="MobiDB-lite"/>
    </source>
</evidence>
<dbReference type="SMART" id="SM00184">
    <property type="entry name" value="RING"/>
    <property type="match status" value="1"/>
</dbReference>
<evidence type="ECO:0000256" key="4">
    <source>
        <dbReference type="ARBA" id="ARBA00022723"/>
    </source>
</evidence>
<evidence type="ECO:0000313" key="13">
    <source>
        <dbReference type="Proteomes" id="UP000030669"/>
    </source>
</evidence>
<dbReference type="GO" id="GO:0008270">
    <property type="term" value="F:zinc ion binding"/>
    <property type="evidence" value="ECO:0007669"/>
    <property type="project" value="UniProtKB-KW"/>
</dbReference>
<dbReference type="PANTHER" id="PTHR46077:SF1">
    <property type="entry name" value="TOP1 BINDING ARGININE_SERINE RICH PROTEIN, E3 UBIQUITIN LIGASE"/>
    <property type="match status" value="1"/>
</dbReference>